<dbReference type="Proteomes" id="UP000010305">
    <property type="component" value="Unassembled WGS sequence"/>
</dbReference>
<dbReference type="EMBL" id="JH611156">
    <property type="protein sequence ID" value="EJP72117.1"/>
    <property type="molecule type" value="Genomic_DNA"/>
</dbReference>
<dbReference type="GO" id="GO:0016746">
    <property type="term" value="F:acyltransferase activity"/>
    <property type="evidence" value="ECO:0007669"/>
    <property type="project" value="InterPro"/>
</dbReference>
<dbReference type="InterPro" id="IPR016039">
    <property type="entry name" value="Thiolase-like"/>
</dbReference>
<evidence type="ECO:0000313" key="2">
    <source>
        <dbReference type="Proteomes" id="UP000010305"/>
    </source>
</evidence>
<protein>
    <recommendedName>
        <fullName evidence="3">Acetyl-CoA acetyltransferase</fullName>
    </recommendedName>
</protein>
<reference evidence="1 2" key="1">
    <citation type="journal article" date="2012" name="ISME J.">
        <title>Genomic insights to SAR86, an abundant and uncultivated marine bacterial lineage.</title>
        <authorList>
            <person name="Dupont C.L."/>
            <person name="Rusch D.B."/>
            <person name="Yooseph S."/>
            <person name="Lombardo M.J."/>
            <person name="Richter R.A."/>
            <person name="Valas R."/>
            <person name="Novotny M."/>
            <person name="Yee-Greenbaum J."/>
            <person name="Selengut J.D."/>
            <person name="Haft D.H."/>
            <person name="Halpern A.L."/>
            <person name="Lasken R.S."/>
            <person name="Nealson K."/>
            <person name="Friedman R."/>
            <person name="Venter J.C."/>
        </authorList>
    </citation>
    <scope>NUCLEOTIDE SEQUENCE [LARGE SCALE GENOMIC DNA]</scope>
</reference>
<dbReference type="HOGENOM" id="CLU_026848_1_0_6"/>
<proteinExistence type="predicted"/>
<dbReference type="STRING" id="1123866.NT01SARS_0606"/>
<evidence type="ECO:0008006" key="3">
    <source>
        <dbReference type="Google" id="ProtNLM"/>
    </source>
</evidence>
<sequence length="483" mass="54554">MDTAPVVIGIGDIQQKDNFDNLDEALVLMNKVTEAAINDCGNKNIVNYLDEIRIPKGYWKYRDPGKWIANKNNFSKTKTYVTKIGVLQQNLINSACKKILSGEINGSLIVGGESRYKRTKALIEKKDYEETELNINPDFYIKAKDDLYADIEKKELGMMAVGYYSIIESSLRARSSKSFNQHHEYIAKFYSEFSKIASKNDVGWIDDPIKPDEILNSSNINPEIAFPYNKFHCSSWNVNQAAGLIICSSKVADLLNIDRSKRVYLLASSENNFMIPTLLRPNLSKSYGMNLAAEFILNICKENNISEIIYDLYSCFPAAVEMFGEALKIKNISQSSITGGMSFAGGPLNSYVLNSTVQMIRKIRSEENKCGIVTGISGMMTKQSFALWGKRNLINYSFKDVSEEAENHEVPYKISSETSGEGNIIGYTIIKNEESVKKAVIYIEDVNKNRNIITSENKEVIESMEINEWVGKWIKFKNLLLIV</sequence>
<evidence type="ECO:0000313" key="1">
    <source>
        <dbReference type="EMBL" id="EJP72117.1"/>
    </source>
</evidence>
<gene>
    <name evidence="1" type="ORF">NT01SARS_0606</name>
</gene>
<accession>J4V0H1</accession>
<dbReference type="AlphaFoldDB" id="J4V0H1"/>
<organism evidence="1 2">
    <name type="scientific">SAR86 cluster bacterium SAR86A</name>
    <dbReference type="NCBI Taxonomy" id="1123866"/>
    <lineage>
        <taxon>Bacteria</taxon>
        <taxon>Pseudomonadati</taxon>
        <taxon>Pseudomonadota</taxon>
        <taxon>Gammaproteobacteria</taxon>
        <taxon>SAR86 cluster</taxon>
    </lineage>
</organism>
<name>J4V0H1_9GAMM</name>
<dbReference type="Gene3D" id="3.40.47.10">
    <property type="match status" value="1"/>
</dbReference>